<organism evidence="4 5">
    <name type="scientific">Owenia fusiformis</name>
    <name type="common">Polychaete worm</name>
    <dbReference type="NCBI Taxonomy" id="6347"/>
    <lineage>
        <taxon>Eukaryota</taxon>
        <taxon>Metazoa</taxon>
        <taxon>Spiralia</taxon>
        <taxon>Lophotrochozoa</taxon>
        <taxon>Annelida</taxon>
        <taxon>Polychaeta</taxon>
        <taxon>Sedentaria</taxon>
        <taxon>Canalipalpata</taxon>
        <taxon>Sabellida</taxon>
        <taxon>Oweniida</taxon>
        <taxon>Oweniidae</taxon>
        <taxon>Owenia</taxon>
    </lineage>
</organism>
<dbReference type="EMBL" id="CAIIXF020000005">
    <property type="protein sequence ID" value="CAH1783483.1"/>
    <property type="molecule type" value="Genomic_DNA"/>
</dbReference>
<proteinExistence type="predicted"/>
<evidence type="ECO:0000256" key="2">
    <source>
        <dbReference type="ARBA" id="ARBA00023043"/>
    </source>
</evidence>
<dbReference type="InterPro" id="IPR002110">
    <property type="entry name" value="Ankyrin_rpt"/>
</dbReference>
<dbReference type="Gene3D" id="1.25.40.20">
    <property type="entry name" value="Ankyrin repeat-containing domain"/>
    <property type="match status" value="1"/>
</dbReference>
<dbReference type="OrthoDB" id="10071127at2759"/>
<feature type="repeat" description="ANK" evidence="3">
    <location>
        <begin position="72"/>
        <end position="104"/>
    </location>
</feature>
<dbReference type="SUPFAM" id="SSF48403">
    <property type="entry name" value="Ankyrin repeat"/>
    <property type="match status" value="1"/>
</dbReference>
<evidence type="ECO:0000313" key="4">
    <source>
        <dbReference type="EMBL" id="CAH1783483.1"/>
    </source>
</evidence>
<protein>
    <submittedName>
        <fullName evidence="4">Uncharacterized protein</fullName>
    </submittedName>
</protein>
<reference evidence="4" key="1">
    <citation type="submission" date="2022-03" db="EMBL/GenBank/DDBJ databases">
        <authorList>
            <person name="Martin C."/>
        </authorList>
    </citation>
    <scope>NUCLEOTIDE SEQUENCE</scope>
</reference>
<dbReference type="Proteomes" id="UP000749559">
    <property type="component" value="Unassembled WGS sequence"/>
</dbReference>
<dbReference type="PANTHER" id="PTHR24201">
    <property type="entry name" value="ANK_REP_REGION DOMAIN-CONTAINING PROTEIN"/>
    <property type="match status" value="1"/>
</dbReference>
<keyword evidence="5" id="KW-1185">Reference proteome</keyword>
<dbReference type="InterPro" id="IPR036770">
    <property type="entry name" value="Ankyrin_rpt-contain_sf"/>
</dbReference>
<dbReference type="InterPro" id="IPR050776">
    <property type="entry name" value="Ank_Repeat/CDKN_Inhibitor"/>
</dbReference>
<evidence type="ECO:0000256" key="1">
    <source>
        <dbReference type="ARBA" id="ARBA00022737"/>
    </source>
</evidence>
<comment type="caution">
    <text evidence="4">The sequence shown here is derived from an EMBL/GenBank/DDBJ whole genome shotgun (WGS) entry which is preliminary data.</text>
</comment>
<dbReference type="Pfam" id="PF12796">
    <property type="entry name" value="Ank_2"/>
    <property type="match status" value="1"/>
</dbReference>
<dbReference type="GO" id="GO:0005634">
    <property type="term" value="C:nucleus"/>
    <property type="evidence" value="ECO:0007669"/>
    <property type="project" value="TreeGrafter"/>
</dbReference>
<accession>A0A8S4NPG3</accession>
<name>A0A8S4NPG3_OWEFU</name>
<evidence type="ECO:0000256" key="3">
    <source>
        <dbReference type="PROSITE-ProRule" id="PRU00023"/>
    </source>
</evidence>
<dbReference type="AlphaFoldDB" id="A0A8S4NPG3"/>
<evidence type="ECO:0000313" key="5">
    <source>
        <dbReference type="Proteomes" id="UP000749559"/>
    </source>
</evidence>
<keyword evidence="1" id="KW-0677">Repeat</keyword>
<dbReference type="PROSITE" id="PS50088">
    <property type="entry name" value="ANK_REPEAT"/>
    <property type="match status" value="2"/>
</dbReference>
<dbReference type="PROSITE" id="PS50297">
    <property type="entry name" value="ANK_REP_REGION"/>
    <property type="match status" value="1"/>
</dbReference>
<keyword evidence="2 3" id="KW-0040">ANK repeat</keyword>
<sequence length="288" mass="32414">MLTASGYSLKCDSTCCYGDEDIAELLLSNGANVNFKNAWNATPLFGAVDNNKLNTVRLLIKYGAMLNLQNDNGDTVLHIAAYRGFCDIVRLLLRHGAPSTVRNNCGKNCLNEAESRGHVEIAKILRHYTENIGQTSHDGPQMQTTSRQQNHRKLNVLPQTRDAPNLRTTSSLLQTRHPRNVVREEMTSLETNHCEFGTHIKRDIDSNHCSRYSPVQLEESPRHKWTHSANADEEYSGFRTLENSNWNIPPQTSTSLRPHIDNAPIDSNFNSISSSEKNAFYSNKDIFG</sequence>
<dbReference type="SMART" id="SM00248">
    <property type="entry name" value="ANK"/>
    <property type="match status" value="4"/>
</dbReference>
<gene>
    <name evidence="4" type="ORF">OFUS_LOCUS9823</name>
</gene>
<dbReference type="PANTHER" id="PTHR24201:SF16">
    <property type="entry name" value="ANKYRIN-1-LIKE-RELATED"/>
    <property type="match status" value="1"/>
</dbReference>
<feature type="repeat" description="ANK" evidence="3">
    <location>
        <begin position="39"/>
        <end position="71"/>
    </location>
</feature>